<dbReference type="Proteomes" id="UP000220922">
    <property type="component" value="Unassembled WGS sequence"/>
</dbReference>
<sequence>MNTTADIQRYTLRFSGNLEPTFLTDYCPAGTTLTMELNTFTLDNLRADQAGLIGLIRSLHNLGCTLIELKVKLGGNS</sequence>
<comment type="caution">
    <text evidence="1">The sequence shown here is derived from an EMBL/GenBank/DDBJ whole genome shotgun (WGS) entry which is preliminary data.</text>
</comment>
<name>A0A2H3L3S1_9CHLR</name>
<keyword evidence="2" id="KW-1185">Reference proteome</keyword>
<organism evidence="1 2">
    <name type="scientific">Candidatus Chloroploca asiatica</name>
    <dbReference type="NCBI Taxonomy" id="1506545"/>
    <lineage>
        <taxon>Bacteria</taxon>
        <taxon>Bacillati</taxon>
        <taxon>Chloroflexota</taxon>
        <taxon>Chloroflexia</taxon>
        <taxon>Chloroflexales</taxon>
        <taxon>Chloroflexineae</taxon>
        <taxon>Oscillochloridaceae</taxon>
        <taxon>Candidatus Chloroploca</taxon>
    </lineage>
</organism>
<evidence type="ECO:0000313" key="2">
    <source>
        <dbReference type="Proteomes" id="UP000220922"/>
    </source>
</evidence>
<evidence type="ECO:0000313" key="1">
    <source>
        <dbReference type="EMBL" id="PDV97787.1"/>
    </source>
</evidence>
<dbReference type="OrthoDB" id="164133at2"/>
<proteinExistence type="predicted"/>
<dbReference type="RefSeq" id="WP_097654115.1">
    <property type="nucleotide sequence ID" value="NZ_LYXE01000123.1"/>
</dbReference>
<dbReference type="AlphaFoldDB" id="A0A2H3L3S1"/>
<reference evidence="1 2" key="1">
    <citation type="submission" date="2016-05" db="EMBL/GenBank/DDBJ databases">
        <authorList>
            <person name="Lavstsen T."/>
            <person name="Jespersen J.S."/>
        </authorList>
    </citation>
    <scope>NUCLEOTIDE SEQUENCE [LARGE SCALE GENOMIC DNA]</scope>
    <source>
        <strain evidence="1 2">B7-9</strain>
    </source>
</reference>
<dbReference type="EMBL" id="LYXE01000123">
    <property type="protein sequence ID" value="PDV97787.1"/>
    <property type="molecule type" value="Genomic_DNA"/>
</dbReference>
<gene>
    <name evidence="1" type="ORF">A9Q02_17515</name>
</gene>
<accession>A0A2H3L3S1</accession>
<protein>
    <submittedName>
        <fullName evidence="1">Uncharacterized protein</fullName>
    </submittedName>
</protein>